<accession>A0A154V1Q5</accession>
<evidence type="ECO:0000313" key="2">
    <source>
        <dbReference type="EMBL" id="KZC95189.1"/>
    </source>
</evidence>
<dbReference type="STRING" id="31965.AWH51_09375"/>
<sequence>MVPAATGSSSHCSGVPAIPDASACRFSLYQACGPRSGSGTSSEGANAVRAVVGDASVIASVPSPEAMPPMALSEVPSSSESSCE</sequence>
<feature type="compositionally biased region" description="Low complexity" evidence="1">
    <location>
        <begin position="73"/>
        <end position="84"/>
    </location>
</feature>
<proteinExistence type="predicted"/>
<dbReference type="AlphaFoldDB" id="A0A154V1Q5"/>
<dbReference type="Proteomes" id="UP000076218">
    <property type="component" value="Unassembled WGS sequence"/>
</dbReference>
<reference evidence="2 3" key="1">
    <citation type="submission" date="2016-01" db="EMBL/GenBank/DDBJ databases">
        <title>Draft genome sequence of Clavibacter michiganensis subsp. tessellarius DOAB 609.</title>
        <authorList>
            <person name="Tambong J.T."/>
        </authorList>
    </citation>
    <scope>NUCLEOTIDE SEQUENCE [LARGE SCALE GENOMIC DNA]</scope>
    <source>
        <strain evidence="2 3">DOAB 609</strain>
    </source>
</reference>
<dbReference type="EMBL" id="LQXA01000029">
    <property type="protein sequence ID" value="KZC95189.1"/>
    <property type="molecule type" value="Genomic_DNA"/>
</dbReference>
<protein>
    <submittedName>
        <fullName evidence="2">Uncharacterized protein</fullName>
    </submittedName>
</protein>
<comment type="caution">
    <text evidence="2">The sequence shown here is derived from an EMBL/GenBank/DDBJ whole genome shotgun (WGS) entry which is preliminary data.</text>
</comment>
<name>A0A154V1Q5_9MICO</name>
<evidence type="ECO:0000313" key="3">
    <source>
        <dbReference type="Proteomes" id="UP000076218"/>
    </source>
</evidence>
<feature type="region of interest" description="Disordered" evidence="1">
    <location>
        <begin position="62"/>
        <end position="84"/>
    </location>
</feature>
<gene>
    <name evidence="2" type="ORF">AWH51_09375</name>
</gene>
<evidence type="ECO:0000256" key="1">
    <source>
        <dbReference type="SAM" id="MobiDB-lite"/>
    </source>
</evidence>
<organism evidence="2 3">
    <name type="scientific">Clavibacter tessellarius</name>
    <dbReference type="NCBI Taxonomy" id="31965"/>
    <lineage>
        <taxon>Bacteria</taxon>
        <taxon>Bacillati</taxon>
        <taxon>Actinomycetota</taxon>
        <taxon>Actinomycetes</taxon>
        <taxon>Micrococcales</taxon>
        <taxon>Microbacteriaceae</taxon>
        <taxon>Clavibacter</taxon>
    </lineage>
</organism>